<feature type="compositionally biased region" description="Polar residues" evidence="1">
    <location>
        <begin position="11"/>
        <end position="20"/>
    </location>
</feature>
<dbReference type="EMBL" id="PQXI01000128">
    <property type="protein sequence ID" value="TGO23579.1"/>
    <property type="molecule type" value="Genomic_DNA"/>
</dbReference>
<feature type="region of interest" description="Disordered" evidence="1">
    <location>
        <begin position="1"/>
        <end position="20"/>
    </location>
</feature>
<gene>
    <name evidence="2" type="ORF">BPAE_0128g00030</name>
</gene>
<sequence length="85" mass="9759">MQKPPIEQPASPVTPSQTARTLPDAFYTRAQGEAPPLQFRKKARKKTVEGVAYLSWSAFNPAERSRYEMCKRMDSESWLEADRKI</sequence>
<accession>A0A4Z1FKK9</accession>
<name>A0A4Z1FKK9_9HELO</name>
<keyword evidence="3" id="KW-1185">Reference proteome</keyword>
<evidence type="ECO:0000313" key="2">
    <source>
        <dbReference type="EMBL" id="TGO23579.1"/>
    </source>
</evidence>
<evidence type="ECO:0000313" key="3">
    <source>
        <dbReference type="Proteomes" id="UP000297910"/>
    </source>
</evidence>
<dbReference type="Proteomes" id="UP000297910">
    <property type="component" value="Unassembled WGS sequence"/>
</dbReference>
<comment type="caution">
    <text evidence="2">The sequence shown here is derived from an EMBL/GenBank/DDBJ whole genome shotgun (WGS) entry which is preliminary data.</text>
</comment>
<proteinExistence type="predicted"/>
<dbReference type="AlphaFoldDB" id="A0A4Z1FKK9"/>
<organism evidence="2 3">
    <name type="scientific">Botrytis paeoniae</name>
    <dbReference type="NCBI Taxonomy" id="278948"/>
    <lineage>
        <taxon>Eukaryota</taxon>
        <taxon>Fungi</taxon>
        <taxon>Dikarya</taxon>
        <taxon>Ascomycota</taxon>
        <taxon>Pezizomycotina</taxon>
        <taxon>Leotiomycetes</taxon>
        <taxon>Helotiales</taxon>
        <taxon>Sclerotiniaceae</taxon>
        <taxon>Botrytis</taxon>
    </lineage>
</organism>
<protein>
    <submittedName>
        <fullName evidence="2">Uncharacterized protein</fullName>
    </submittedName>
</protein>
<reference evidence="2 3" key="1">
    <citation type="submission" date="2017-12" db="EMBL/GenBank/DDBJ databases">
        <title>Comparative genomics of Botrytis spp.</title>
        <authorList>
            <person name="Valero-Jimenez C.A."/>
            <person name="Tapia P."/>
            <person name="Veloso J."/>
            <person name="Silva-Moreno E."/>
            <person name="Staats M."/>
            <person name="Valdes J.H."/>
            <person name="Van Kan J.A.L."/>
        </authorList>
    </citation>
    <scope>NUCLEOTIDE SEQUENCE [LARGE SCALE GENOMIC DNA]</scope>
    <source>
        <strain evidence="2 3">Bp0003</strain>
    </source>
</reference>
<evidence type="ECO:0000256" key="1">
    <source>
        <dbReference type="SAM" id="MobiDB-lite"/>
    </source>
</evidence>